<dbReference type="RefSeq" id="WP_182852426.1">
    <property type="nucleotide sequence ID" value="NZ_AP022213.1"/>
</dbReference>
<dbReference type="SUPFAM" id="SSF160059">
    <property type="entry name" value="PriA/YqbF domain"/>
    <property type="match status" value="1"/>
</dbReference>
<name>A0A6S5RNN3_9GAMM</name>
<reference evidence="2 3" key="1">
    <citation type="submission" date="2019-12" db="EMBL/GenBank/DDBJ databases">
        <title>complete genome sequences of Pseudomonas otitidis str. WP8-S17-CRE-03 isolated from wastewater treatment plant effluent.</title>
        <authorList>
            <person name="Sekizuka T."/>
            <person name="Itokawa K."/>
            <person name="Yatsu K."/>
            <person name="Inamine Y."/>
            <person name="Kuroda M."/>
        </authorList>
    </citation>
    <scope>NUCLEOTIDE SEQUENCE [LARGE SCALE GENOMIC DNA]</scope>
    <source>
        <strain evidence="2 3">WP8-S17-CRE-03</strain>
    </source>
</reference>
<evidence type="ECO:0000313" key="2">
    <source>
        <dbReference type="EMBL" id="BBT16230.1"/>
    </source>
</evidence>
<evidence type="ECO:0000313" key="3">
    <source>
        <dbReference type="Proteomes" id="UP000515591"/>
    </source>
</evidence>
<accession>A0A6S5RNN3</accession>
<gene>
    <name evidence="2" type="ORF">WP8S17C03_22790</name>
</gene>
<dbReference type="Proteomes" id="UP000515591">
    <property type="component" value="Chromosome"/>
</dbReference>
<dbReference type="AlphaFoldDB" id="A0A6S5RNN3"/>
<evidence type="ECO:0000256" key="1">
    <source>
        <dbReference type="SAM" id="MobiDB-lite"/>
    </source>
</evidence>
<feature type="region of interest" description="Disordered" evidence="1">
    <location>
        <begin position="1"/>
        <end position="40"/>
    </location>
</feature>
<sequence>MPVSSSEQPSVSGAALHTVSLSEGPLRVPEGPGVIGGADDTAPGAALQQVASADRQEPEEIEALFIRAVPEQGWRRCGQRFTREGHGIALSLLSEADIDALCNDPNLVVEHCTVPAEEQH</sequence>
<dbReference type="Gene3D" id="3.40.5.80">
    <property type="match status" value="1"/>
</dbReference>
<protein>
    <recommendedName>
        <fullName evidence="4">Mu-like prophage FluMu N-terminal domain-containing protein</fullName>
    </recommendedName>
</protein>
<feature type="compositionally biased region" description="Polar residues" evidence="1">
    <location>
        <begin position="1"/>
        <end position="11"/>
    </location>
</feature>
<dbReference type="EMBL" id="AP022213">
    <property type="protein sequence ID" value="BBT16230.1"/>
    <property type="molecule type" value="Genomic_DNA"/>
</dbReference>
<proteinExistence type="predicted"/>
<evidence type="ECO:0008006" key="4">
    <source>
        <dbReference type="Google" id="ProtNLM"/>
    </source>
</evidence>
<organism evidence="2 3">
    <name type="scientific">Metapseudomonas otitidis</name>
    <dbReference type="NCBI Taxonomy" id="319939"/>
    <lineage>
        <taxon>Bacteria</taxon>
        <taxon>Pseudomonadati</taxon>
        <taxon>Pseudomonadota</taxon>
        <taxon>Gammaproteobacteria</taxon>
        <taxon>Pseudomonadales</taxon>
        <taxon>Pseudomonadaceae</taxon>
        <taxon>Metapseudomonas</taxon>
    </lineage>
</organism>